<dbReference type="SUPFAM" id="SSF55326">
    <property type="entry name" value="PurM N-terminal domain-like"/>
    <property type="match status" value="1"/>
</dbReference>
<dbReference type="InterPro" id="IPR036921">
    <property type="entry name" value="PurM-like_N_sf"/>
</dbReference>
<feature type="binding site" evidence="2">
    <location>
        <position position="48"/>
    </location>
    <ligand>
        <name>Mg(2+)</name>
        <dbReference type="ChEBI" id="CHEBI:18420"/>
        <label>1</label>
    </ligand>
</feature>
<dbReference type="NCBIfam" id="TIGR01379">
    <property type="entry name" value="thiL"/>
    <property type="match status" value="1"/>
</dbReference>
<dbReference type="InterPro" id="IPR006283">
    <property type="entry name" value="ThiL-like"/>
</dbReference>
<dbReference type="HAMAP" id="MF_02128">
    <property type="entry name" value="TMP_kinase"/>
    <property type="match status" value="1"/>
</dbReference>
<comment type="similarity">
    <text evidence="2">Belongs to the thiamine-monophosphate kinase family.</text>
</comment>
<dbReference type="GO" id="GO:0000287">
    <property type="term" value="F:magnesium ion binding"/>
    <property type="evidence" value="ECO:0007669"/>
    <property type="project" value="UniProtKB-UniRule"/>
</dbReference>
<keyword evidence="2" id="KW-0479">Metal-binding</keyword>
<dbReference type="CDD" id="cd02194">
    <property type="entry name" value="ThiL"/>
    <property type="match status" value="1"/>
</dbReference>
<evidence type="ECO:0000313" key="6">
    <source>
        <dbReference type="Proteomes" id="UP000186806"/>
    </source>
</evidence>
<dbReference type="PANTHER" id="PTHR30270:SF0">
    <property type="entry name" value="THIAMINE-MONOPHOSPHATE KINASE"/>
    <property type="match status" value="1"/>
</dbReference>
<feature type="domain" description="PurM-like C-terminal" evidence="4">
    <location>
        <begin position="152"/>
        <end position="300"/>
    </location>
</feature>
<feature type="binding site" evidence="2">
    <location>
        <position position="147"/>
    </location>
    <ligand>
        <name>ATP</name>
        <dbReference type="ChEBI" id="CHEBI:30616"/>
    </ligand>
</feature>
<gene>
    <name evidence="2" type="primary">thiL</name>
    <name evidence="5" type="ORF">BTW10_08055</name>
</gene>
<feature type="binding site" evidence="2">
    <location>
        <position position="212"/>
    </location>
    <ligand>
        <name>Mg(2+)</name>
        <dbReference type="ChEBI" id="CHEBI:18420"/>
        <label>5</label>
    </ligand>
</feature>
<feature type="binding site" evidence="2">
    <location>
        <position position="76"/>
    </location>
    <ligand>
        <name>Mg(2+)</name>
        <dbReference type="ChEBI" id="CHEBI:18420"/>
        <label>3</label>
    </ligand>
</feature>
<dbReference type="STRING" id="223900.GCA_000821045_01655"/>
<keyword evidence="2" id="KW-0460">Magnesium</keyword>
<keyword evidence="2" id="KW-0067">ATP-binding</keyword>
<evidence type="ECO:0000259" key="4">
    <source>
        <dbReference type="Pfam" id="PF02769"/>
    </source>
</evidence>
<feature type="binding site" evidence="2">
    <location>
        <position position="55"/>
    </location>
    <ligand>
        <name>substrate</name>
    </ligand>
</feature>
<keyword evidence="1 2" id="KW-0784">Thiamine biosynthesis</keyword>
<dbReference type="PIRSF" id="PIRSF005303">
    <property type="entry name" value="Thiam_monoph_kin"/>
    <property type="match status" value="1"/>
</dbReference>
<comment type="miscellaneous">
    <text evidence="2">Reaction mechanism of ThiL seems to utilize a direct, inline transfer of the gamma-phosphate of ATP to TMP rather than a phosphorylated enzyme intermediate.</text>
</comment>
<proteinExistence type="inferred from homology"/>
<keyword evidence="2 5" id="KW-0418">Kinase</keyword>
<feature type="binding site" evidence="2">
    <location>
        <position position="260"/>
    </location>
    <ligand>
        <name>substrate</name>
    </ligand>
</feature>
<dbReference type="Proteomes" id="UP000186806">
    <property type="component" value="Unassembled WGS sequence"/>
</dbReference>
<dbReference type="EC" id="2.7.4.16" evidence="2"/>
<dbReference type="GO" id="GO:0009229">
    <property type="term" value="P:thiamine diphosphate biosynthetic process"/>
    <property type="evidence" value="ECO:0007669"/>
    <property type="project" value="UniProtKB-UniRule"/>
</dbReference>
<comment type="pathway">
    <text evidence="2">Cofactor biosynthesis; thiamine diphosphate biosynthesis; thiamine diphosphate from thiamine phosphate: step 1/1.</text>
</comment>
<accession>A0A1Q8TD29</accession>
<evidence type="ECO:0000256" key="2">
    <source>
        <dbReference type="HAMAP-Rule" id="MF_02128"/>
    </source>
</evidence>
<keyword evidence="2" id="KW-0547">Nucleotide-binding</keyword>
<name>A0A1Q8TD29_9GAMM</name>
<feature type="binding site" evidence="2">
    <location>
        <position position="31"/>
    </location>
    <ligand>
        <name>Mg(2+)</name>
        <dbReference type="ChEBI" id="CHEBI:18420"/>
        <label>4</label>
    </ligand>
</feature>
<dbReference type="AlphaFoldDB" id="A0A1Q8TD29"/>
<feature type="binding site" evidence="2">
    <location>
        <position position="123"/>
    </location>
    <ligand>
        <name>Mg(2+)</name>
        <dbReference type="ChEBI" id="CHEBI:18420"/>
        <label>1</label>
    </ligand>
</feature>
<keyword evidence="2" id="KW-0808">Transferase</keyword>
<feature type="binding site" evidence="2">
    <location>
        <position position="211"/>
    </location>
    <ligand>
        <name>ATP</name>
        <dbReference type="ChEBI" id="CHEBI:30616"/>
    </ligand>
</feature>
<dbReference type="GO" id="GO:0005524">
    <property type="term" value="F:ATP binding"/>
    <property type="evidence" value="ECO:0007669"/>
    <property type="project" value="UniProtKB-UniRule"/>
</dbReference>
<dbReference type="UniPathway" id="UPA00060">
    <property type="reaction ID" value="UER00142"/>
</dbReference>
<organism evidence="5 6">
    <name type="scientific">Chromohalobacter japonicus</name>
    <dbReference type="NCBI Taxonomy" id="223900"/>
    <lineage>
        <taxon>Bacteria</taxon>
        <taxon>Pseudomonadati</taxon>
        <taxon>Pseudomonadota</taxon>
        <taxon>Gammaproteobacteria</taxon>
        <taxon>Oceanospirillales</taxon>
        <taxon>Halomonadaceae</taxon>
        <taxon>Chromohalobacter</taxon>
    </lineage>
</organism>
<dbReference type="InterPro" id="IPR036676">
    <property type="entry name" value="PurM-like_C_sf"/>
</dbReference>
<comment type="function">
    <text evidence="2">Catalyzes the ATP-dependent phosphorylation of thiamine-monophosphate (TMP) to form thiamine-pyrophosphate (TPP), the active form of vitamin B1.</text>
</comment>
<feature type="binding site" evidence="2">
    <location>
        <begin position="122"/>
        <end position="123"/>
    </location>
    <ligand>
        <name>ATP</name>
        <dbReference type="ChEBI" id="CHEBI:30616"/>
    </ligand>
</feature>
<sequence length="319" mass="32698">MLGEFDIIARYFATPDQSLPISGITLGPGDDCALLSPAAGTELAMSVDTSVADVHFPGDAPPEAIGHRALAVALSDLAAMGARPRGCLMALTLTHGDPAWLERFAQGFLELGQRMSTPLIGGDVTRGTLSIAVTVIGDVPVGQALRRSGAMPGERLAVTGALGGGHGGLRMWQAGGHDLEDPLLAAYLTPTPQLEAGRALRGLASAALDISDGLLADLGHLCHASGVGASLDPACIPLAPTLEMTLGSEGALHAALNGGDDYQLLISVPDTTWEEAQRRCADCNVTLTEIGHVVAEPGIRGIPETFKGAGWQHFTGGGP</sequence>
<evidence type="ECO:0000313" key="5">
    <source>
        <dbReference type="EMBL" id="OLO11583.1"/>
    </source>
</evidence>
<dbReference type="InterPro" id="IPR010918">
    <property type="entry name" value="PurM-like_C_dom"/>
</dbReference>
<dbReference type="InterPro" id="IPR016188">
    <property type="entry name" value="PurM-like_N"/>
</dbReference>
<comment type="caution">
    <text evidence="5">The sequence shown here is derived from an EMBL/GenBank/DDBJ whole genome shotgun (WGS) entry which is preliminary data.</text>
</comment>
<dbReference type="Pfam" id="PF02769">
    <property type="entry name" value="AIRS_C"/>
    <property type="match status" value="1"/>
</dbReference>
<feature type="binding site" evidence="2">
    <location>
        <position position="209"/>
    </location>
    <ligand>
        <name>Mg(2+)</name>
        <dbReference type="ChEBI" id="CHEBI:18420"/>
        <label>3</label>
    </ligand>
</feature>
<comment type="catalytic activity">
    <reaction evidence="2">
        <text>thiamine phosphate + ATP = thiamine diphosphate + ADP</text>
        <dbReference type="Rhea" id="RHEA:15913"/>
        <dbReference type="ChEBI" id="CHEBI:30616"/>
        <dbReference type="ChEBI" id="CHEBI:37575"/>
        <dbReference type="ChEBI" id="CHEBI:58937"/>
        <dbReference type="ChEBI" id="CHEBI:456216"/>
        <dbReference type="EC" id="2.7.4.16"/>
    </reaction>
</comment>
<feature type="binding site" evidence="2">
    <location>
        <position position="46"/>
    </location>
    <ligand>
        <name>Mg(2+)</name>
        <dbReference type="ChEBI" id="CHEBI:18420"/>
        <label>4</label>
    </ligand>
</feature>
<feature type="binding site" evidence="2">
    <location>
        <position position="48"/>
    </location>
    <ligand>
        <name>Mg(2+)</name>
        <dbReference type="ChEBI" id="CHEBI:18420"/>
        <label>2</label>
    </ligand>
</feature>
<keyword evidence="6" id="KW-1185">Reference proteome</keyword>
<evidence type="ECO:0000256" key="1">
    <source>
        <dbReference type="ARBA" id="ARBA00022977"/>
    </source>
</evidence>
<protein>
    <recommendedName>
        <fullName evidence="2">Thiamine-monophosphate kinase</fullName>
        <shortName evidence="2">TMP kinase</shortName>
        <shortName evidence="2">Thiamine-phosphate kinase</shortName>
        <ecNumber evidence="2">2.7.4.16</ecNumber>
    </recommendedName>
</protein>
<evidence type="ECO:0000259" key="3">
    <source>
        <dbReference type="Pfam" id="PF00586"/>
    </source>
</evidence>
<dbReference type="Gene3D" id="3.90.650.10">
    <property type="entry name" value="PurM-like C-terminal domain"/>
    <property type="match status" value="1"/>
</dbReference>
<dbReference type="GO" id="GO:0009030">
    <property type="term" value="F:thiamine-phosphate kinase activity"/>
    <property type="evidence" value="ECO:0007669"/>
    <property type="project" value="UniProtKB-UniRule"/>
</dbReference>
<dbReference type="EMBL" id="MSDQ01000020">
    <property type="protein sequence ID" value="OLO11583.1"/>
    <property type="molecule type" value="Genomic_DNA"/>
</dbReference>
<dbReference type="Gene3D" id="3.30.1330.10">
    <property type="entry name" value="PurM-like, N-terminal domain"/>
    <property type="match status" value="1"/>
</dbReference>
<feature type="binding site" evidence="2">
    <location>
        <position position="76"/>
    </location>
    <ligand>
        <name>Mg(2+)</name>
        <dbReference type="ChEBI" id="CHEBI:18420"/>
        <label>4</label>
    </ligand>
</feature>
<dbReference type="PANTHER" id="PTHR30270">
    <property type="entry name" value="THIAMINE-MONOPHOSPHATE KINASE"/>
    <property type="match status" value="1"/>
</dbReference>
<dbReference type="GO" id="GO:0009228">
    <property type="term" value="P:thiamine biosynthetic process"/>
    <property type="evidence" value="ECO:0007669"/>
    <property type="project" value="UniProtKB-KW"/>
</dbReference>
<feature type="domain" description="PurM-like N-terminal" evidence="3">
    <location>
        <begin position="29"/>
        <end position="138"/>
    </location>
</feature>
<feature type="binding site" evidence="2">
    <location>
        <position position="31"/>
    </location>
    <ligand>
        <name>Mg(2+)</name>
        <dbReference type="ChEBI" id="CHEBI:18420"/>
        <label>3</label>
    </ligand>
</feature>
<comment type="caution">
    <text evidence="2">Lacks conserved residue(s) required for the propagation of feature annotation.</text>
</comment>
<dbReference type="SUPFAM" id="SSF56042">
    <property type="entry name" value="PurM C-terminal domain-like"/>
    <property type="match status" value="1"/>
</dbReference>
<feature type="binding site" evidence="2">
    <location>
        <position position="311"/>
    </location>
    <ligand>
        <name>substrate</name>
    </ligand>
</feature>
<reference evidence="5 6" key="1">
    <citation type="submission" date="2016-12" db="EMBL/GenBank/DDBJ databases">
        <title>Draft genome sequences of strains Salinicola socius SMB35, Salinicola sp. MH3R3-1 and Chromohalobacter sp. SMB17 from the Verkhnekamsk potash mining region of Russia.</title>
        <authorList>
            <person name="Mavrodi D.V."/>
            <person name="Olsson B.E."/>
            <person name="Korsakova E.S."/>
            <person name="Pyankova A."/>
            <person name="Mavrodi O.V."/>
            <person name="Plotnikova E.G."/>
        </authorList>
    </citation>
    <scope>NUCLEOTIDE SEQUENCE [LARGE SCALE GENOMIC DNA]</scope>
    <source>
        <strain evidence="5 6">SMB17</strain>
    </source>
</reference>
<dbReference type="Pfam" id="PF00586">
    <property type="entry name" value="AIRS"/>
    <property type="match status" value="1"/>
</dbReference>
<feature type="binding site" evidence="2">
    <location>
        <position position="76"/>
    </location>
    <ligand>
        <name>Mg(2+)</name>
        <dbReference type="ChEBI" id="CHEBI:18420"/>
        <label>2</label>
    </ligand>
</feature>
<dbReference type="RefSeq" id="WP_075368962.1">
    <property type="nucleotide sequence ID" value="NZ_MSDQ01000020.1"/>
</dbReference>